<gene>
    <name evidence="1" type="ORF">BaRGS_00029311</name>
</gene>
<dbReference type="Proteomes" id="UP001519460">
    <property type="component" value="Unassembled WGS sequence"/>
</dbReference>
<proteinExistence type="predicted"/>
<sequence length="141" mass="15410">MFCFSVSNGTVTCLSNGKSKFNTELATQTARIYKGLLNSGLVAEPLSSVLSPPTYIINLASITHFVSIKFHFIGRPWGRAAELLPFSSTSAYLPWPRTMTGRRGARERTAVSGGACRSDGCSRVRLSVRREVERLSVPLVN</sequence>
<dbReference type="EMBL" id="JACVVK020000302">
    <property type="protein sequence ID" value="KAK7479495.1"/>
    <property type="molecule type" value="Genomic_DNA"/>
</dbReference>
<dbReference type="AlphaFoldDB" id="A0ABD0JWL7"/>
<name>A0ABD0JWL7_9CAEN</name>
<protein>
    <submittedName>
        <fullName evidence="1">Uncharacterized protein</fullName>
    </submittedName>
</protein>
<comment type="caution">
    <text evidence="1">The sequence shown here is derived from an EMBL/GenBank/DDBJ whole genome shotgun (WGS) entry which is preliminary data.</text>
</comment>
<accession>A0ABD0JWL7</accession>
<evidence type="ECO:0000313" key="1">
    <source>
        <dbReference type="EMBL" id="KAK7479495.1"/>
    </source>
</evidence>
<reference evidence="1 2" key="1">
    <citation type="journal article" date="2023" name="Sci. Data">
        <title>Genome assembly of the Korean intertidal mud-creeper Batillaria attramentaria.</title>
        <authorList>
            <person name="Patra A.K."/>
            <person name="Ho P.T."/>
            <person name="Jun S."/>
            <person name="Lee S.J."/>
            <person name="Kim Y."/>
            <person name="Won Y.J."/>
        </authorList>
    </citation>
    <scope>NUCLEOTIDE SEQUENCE [LARGE SCALE GENOMIC DNA]</scope>
    <source>
        <strain evidence="1">Wonlab-2016</strain>
    </source>
</reference>
<keyword evidence="2" id="KW-1185">Reference proteome</keyword>
<organism evidence="1 2">
    <name type="scientific">Batillaria attramentaria</name>
    <dbReference type="NCBI Taxonomy" id="370345"/>
    <lineage>
        <taxon>Eukaryota</taxon>
        <taxon>Metazoa</taxon>
        <taxon>Spiralia</taxon>
        <taxon>Lophotrochozoa</taxon>
        <taxon>Mollusca</taxon>
        <taxon>Gastropoda</taxon>
        <taxon>Caenogastropoda</taxon>
        <taxon>Sorbeoconcha</taxon>
        <taxon>Cerithioidea</taxon>
        <taxon>Batillariidae</taxon>
        <taxon>Batillaria</taxon>
    </lineage>
</organism>
<evidence type="ECO:0000313" key="2">
    <source>
        <dbReference type="Proteomes" id="UP001519460"/>
    </source>
</evidence>